<comment type="caution">
    <text evidence="1">The sequence shown here is derived from an EMBL/GenBank/DDBJ whole genome shotgun (WGS) entry which is preliminary data.</text>
</comment>
<keyword evidence="2" id="KW-1185">Reference proteome</keyword>
<gene>
    <name evidence="1" type="ORF">QR680_003898</name>
</gene>
<proteinExistence type="predicted"/>
<protein>
    <submittedName>
        <fullName evidence="1">Uncharacterized protein</fullName>
    </submittedName>
</protein>
<organism evidence="1 2">
    <name type="scientific">Steinernema hermaphroditum</name>
    <dbReference type="NCBI Taxonomy" id="289476"/>
    <lineage>
        <taxon>Eukaryota</taxon>
        <taxon>Metazoa</taxon>
        <taxon>Ecdysozoa</taxon>
        <taxon>Nematoda</taxon>
        <taxon>Chromadorea</taxon>
        <taxon>Rhabditida</taxon>
        <taxon>Tylenchina</taxon>
        <taxon>Panagrolaimomorpha</taxon>
        <taxon>Strongyloidoidea</taxon>
        <taxon>Steinernematidae</taxon>
        <taxon>Steinernema</taxon>
    </lineage>
</organism>
<reference evidence="1" key="1">
    <citation type="submission" date="2023-06" db="EMBL/GenBank/DDBJ databases">
        <title>Genomic analysis of the entomopathogenic nematode Steinernema hermaphroditum.</title>
        <authorList>
            <person name="Schwarz E.M."/>
            <person name="Heppert J.K."/>
            <person name="Baniya A."/>
            <person name="Schwartz H.T."/>
            <person name="Tan C.-H."/>
            <person name="Antoshechkin I."/>
            <person name="Sternberg P.W."/>
            <person name="Goodrich-Blair H."/>
            <person name="Dillman A.R."/>
        </authorList>
    </citation>
    <scope>NUCLEOTIDE SEQUENCE</scope>
    <source>
        <strain evidence="1">PS9179</strain>
        <tissue evidence="1">Whole animal</tissue>
    </source>
</reference>
<dbReference type="EMBL" id="JAUCMV010000003">
    <property type="protein sequence ID" value="KAK0408346.1"/>
    <property type="molecule type" value="Genomic_DNA"/>
</dbReference>
<sequence>MKKQVLLWTNRAFVDHNFVMTFFNFWKTNGDFEFHLCYEHGEDELNTVDMMKKDERNYYLYKCNGAVDEDDNIDNGDENDDVGFGKQKCTKVYDKK</sequence>
<dbReference type="Proteomes" id="UP001175271">
    <property type="component" value="Unassembled WGS sequence"/>
</dbReference>
<evidence type="ECO:0000313" key="1">
    <source>
        <dbReference type="EMBL" id="KAK0408346.1"/>
    </source>
</evidence>
<evidence type="ECO:0000313" key="2">
    <source>
        <dbReference type="Proteomes" id="UP001175271"/>
    </source>
</evidence>
<name>A0AA39LSC8_9BILA</name>
<accession>A0AA39LSC8</accession>
<dbReference type="AlphaFoldDB" id="A0AA39LSC8"/>